<dbReference type="InterPro" id="IPR018357">
    <property type="entry name" value="Hexapep_transf_CS"/>
</dbReference>
<dbReference type="PROSITE" id="PS00101">
    <property type="entry name" value="HEXAPEP_TRANSFERASES"/>
    <property type="match status" value="1"/>
</dbReference>
<reference evidence="6 7" key="1">
    <citation type="submission" date="2019-03" db="EMBL/GenBank/DDBJ databases">
        <title>Genomic Encyclopedia of Type Strains, Phase IV (KMG-IV): sequencing the most valuable type-strain genomes for metagenomic binning, comparative biology and taxonomic classification.</title>
        <authorList>
            <person name="Goeker M."/>
        </authorList>
    </citation>
    <scope>NUCLEOTIDE SEQUENCE [LARGE SCALE GENOMIC DNA]</scope>
    <source>
        <strain evidence="6 7">DSM 102940</strain>
    </source>
</reference>
<comment type="caution">
    <text evidence="6">The sequence shown here is derived from an EMBL/GenBank/DDBJ whole genome shotgun (WGS) entry which is preliminary data.</text>
</comment>
<keyword evidence="2" id="KW-0677">Repeat</keyword>
<dbReference type="RefSeq" id="WP_243116630.1">
    <property type="nucleotide sequence ID" value="NZ_SLWV01000015.1"/>
</dbReference>
<dbReference type="InterPro" id="IPR050179">
    <property type="entry name" value="Trans_hexapeptide_repeat"/>
</dbReference>
<accession>A0A4R2KIF6</accession>
<feature type="site" description="Increases basicity of active site His" evidence="3">
    <location>
        <position position="141"/>
    </location>
</feature>
<evidence type="ECO:0000256" key="1">
    <source>
        <dbReference type="ARBA" id="ARBA00022679"/>
    </source>
</evidence>
<dbReference type="Pfam" id="PF00132">
    <property type="entry name" value="Hexapep"/>
    <property type="match status" value="2"/>
</dbReference>
<dbReference type="InterPro" id="IPR001451">
    <property type="entry name" value="Hexapep"/>
</dbReference>
<dbReference type="Gene3D" id="2.160.10.10">
    <property type="entry name" value="Hexapeptide repeat proteins"/>
    <property type="match status" value="1"/>
</dbReference>
<dbReference type="Proteomes" id="UP000294919">
    <property type="component" value="Unassembled WGS sequence"/>
</dbReference>
<dbReference type="InterPro" id="IPR041561">
    <property type="entry name" value="PglD_N"/>
</dbReference>
<feature type="active site" description="Proton acceptor" evidence="3">
    <location>
        <position position="140"/>
    </location>
</feature>
<evidence type="ECO:0000256" key="4">
    <source>
        <dbReference type="PIRSR" id="PIRSR620019-2"/>
    </source>
</evidence>
<dbReference type="EMBL" id="SLWV01000015">
    <property type="protein sequence ID" value="TCO73651.1"/>
    <property type="molecule type" value="Genomic_DNA"/>
</dbReference>
<feature type="domain" description="PglD N-terminal" evidence="5">
    <location>
        <begin position="3"/>
        <end position="83"/>
    </location>
</feature>
<dbReference type="AlphaFoldDB" id="A0A4R2KIF6"/>
<keyword evidence="1 6" id="KW-0808">Transferase</keyword>
<dbReference type="InterPro" id="IPR011004">
    <property type="entry name" value="Trimer_LpxA-like_sf"/>
</dbReference>
<dbReference type="NCBIfam" id="TIGR03570">
    <property type="entry name" value="NeuD_NnaD"/>
    <property type="match status" value="1"/>
</dbReference>
<feature type="binding site" evidence="4">
    <location>
        <position position="73"/>
    </location>
    <ligand>
        <name>substrate</name>
    </ligand>
</feature>
<dbReference type="SUPFAM" id="SSF51161">
    <property type="entry name" value="Trimeric LpxA-like enzymes"/>
    <property type="match status" value="1"/>
</dbReference>
<keyword evidence="6" id="KW-0012">Acyltransferase</keyword>
<dbReference type="GO" id="GO:0016746">
    <property type="term" value="F:acyltransferase activity"/>
    <property type="evidence" value="ECO:0007669"/>
    <property type="project" value="UniProtKB-KW"/>
</dbReference>
<evidence type="ECO:0000256" key="2">
    <source>
        <dbReference type="ARBA" id="ARBA00022737"/>
    </source>
</evidence>
<dbReference type="CDD" id="cd03360">
    <property type="entry name" value="LbH_AT_putative"/>
    <property type="match status" value="1"/>
</dbReference>
<dbReference type="PANTHER" id="PTHR43300:SF7">
    <property type="entry name" value="UDP-N-ACETYLBACILLOSAMINE N-ACETYLTRANSFERASE"/>
    <property type="match status" value="1"/>
</dbReference>
<dbReference type="InterPro" id="IPR020019">
    <property type="entry name" value="AcTrfase_PglD-like"/>
</dbReference>
<evidence type="ECO:0000259" key="5">
    <source>
        <dbReference type="Pfam" id="PF17836"/>
    </source>
</evidence>
<keyword evidence="7" id="KW-1185">Reference proteome</keyword>
<protein>
    <submittedName>
        <fullName evidence="6">Sugar O-acyltransferase (Sialic acid O-acetyltransferase NeuD family)</fullName>
    </submittedName>
</protein>
<proteinExistence type="predicted"/>
<dbReference type="PANTHER" id="PTHR43300">
    <property type="entry name" value="ACETYLTRANSFERASE"/>
    <property type="match status" value="1"/>
</dbReference>
<evidence type="ECO:0000313" key="6">
    <source>
        <dbReference type="EMBL" id="TCO73651.1"/>
    </source>
</evidence>
<feature type="binding site" evidence="4">
    <location>
        <position position="149"/>
    </location>
    <ligand>
        <name>acetyl-CoA</name>
        <dbReference type="ChEBI" id="CHEBI:57288"/>
    </ligand>
</feature>
<dbReference type="Pfam" id="PF17836">
    <property type="entry name" value="PglD_N"/>
    <property type="match status" value="1"/>
</dbReference>
<name>A0A4R2KIF6_9FIRM</name>
<evidence type="ECO:0000313" key="7">
    <source>
        <dbReference type="Proteomes" id="UP000294919"/>
    </source>
</evidence>
<organism evidence="6 7">
    <name type="scientific">Marinisporobacter balticus</name>
    <dbReference type="NCBI Taxonomy" id="2018667"/>
    <lineage>
        <taxon>Bacteria</taxon>
        <taxon>Bacillati</taxon>
        <taxon>Bacillota</taxon>
        <taxon>Clostridia</taxon>
        <taxon>Peptostreptococcales</taxon>
        <taxon>Thermotaleaceae</taxon>
        <taxon>Marinisporobacter</taxon>
    </lineage>
</organism>
<sequence>MKDIMLMGGGGHCRSIIDTIKKRKEFNIIGILDTKEKVGTNIDHIKIIGTDNDLIYYYKQGVKYAFVSVGSVGTTELRIKLYEYAQKFGLIFPTIIDETAIISNNSVIHEGTFVGKGVIINSNTKIGKNCIINTGAIVEHDCTIGNSVHIAPGSTLSGGVVVGENTHIGTNTTIIQYITIGSNTIIGAGSVVIKDVKNNVKAYGNPCKEVE</sequence>
<evidence type="ECO:0000256" key="3">
    <source>
        <dbReference type="PIRSR" id="PIRSR620019-1"/>
    </source>
</evidence>
<gene>
    <name evidence="6" type="ORF">EV214_11540</name>
</gene>
<dbReference type="Gene3D" id="3.40.50.20">
    <property type="match status" value="1"/>
</dbReference>